<protein>
    <submittedName>
        <fullName evidence="1">Uncharacterized protein</fullName>
    </submittedName>
</protein>
<reference evidence="2" key="1">
    <citation type="journal article" date="2005" name="Nature">
        <title>The map-based sequence of the rice genome.</title>
        <authorList>
            <consortium name="International rice genome sequencing project (IRGSP)"/>
            <person name="Matsumoto T."/>
            <person name="Wu J."/>
            <person name="Kanamori H."/>
            <person name="Katayose Y."/>
            <person name="Fujisawa M."/>
            <person name="Namiki N."/>
            <person name="Mizuno H."/>
            <person name="Yamamoto K."/>
            <person name="Antonio B.A."/>
            <person name="Baba T."/>
            <person name="Sakata K."/>
            <person name="Nagamura Y."/>
            <person name="Aoki H."/>
            <person name="Arikawa K."/>
            <person name="Arita K."/>
            <person name="Bito T."/>
            <person name="Chiden Y."/>
            <person name="Fujitsuka N."/>
            <person name="Fukunaka R."/>
            <person name="Hamada M."/>
            <person name="Harada C."/>
            <person name="Hayashi A."/>
            <person name="Hijishita S."/>
            <person name="Honda M."/>
            <person name="Hosokawa S."/>
            <person name="Ichikawa Y."/>
            <person name="Idonuma A."/>
            <person name="Iijima M."/>
            <person name="Ikeda M."/>
            <person name="Ikeno M."/>
            <person name="Ito K."/>
            <person name="Ito S."/>
            <person name="Ito T."/>
            <person name="Ito Y."/>
            <person name="Ito Y."/>
            <person name="Iwabuchi A."/>
            <person name="Kamiya K."/>
            <person name="Karasawa W."/>
            <person name="Kurita K."/>
            <person name="Katagiri S."/>
            <person name="Kikuta A."/>
            <person name="Kobayashi H."/>
            <person name="Kobayashi N."/>
            <person name="Machita K."/>
            <person name="Maehara T."/>
            <person name="Masukawa M."/>
            <person name="Mizubayashi T."/>
            <person name="Mukai Y."/>
            <person name="Nagasaki H."/>
            <person name="Nagata Y."/>
            <person name="Naito S."/>
            <person name="Nakashima M."/>
            <person name="Nakama Y."/>
            <person name="Nakamichi Y."/>
            <person name="Nakamura M."/>
            <person name="Meguro A."/>
            <person name="Negishi M."/>
            <person name="Ohta I."/>
            <person name="Ohta T."/>
            <person name="Okamoto M."/>
            <person name="Ono N."/>
            <person name="Saji S."/>
            <person name="Sakaguchi M."/>
            <person name="Sakai K."/>
            <person name="Shibata M."/>
            <person name="Shimokawa T."/>
            <person name="Song J."/>
            <person name="Takazaki Y."/>
            <person name="Terasawa K."/>
            <person name="Tsugane M."/>
            <person name="Tsuji K."/>
            <person name="Ueda S."/>
            <person name="Waki K."/>
            <person name="Yamagata H."/>
            <person name="Yamamoto M."/>
            <person name="Yamamoto S."/>
            <person name="Yamane H."/>
            <person name="Yoshiki S."/>
            <person name="Yoshihara R."/>
            <person name="Yukawa K."/>
            <person name="Zhong H."/>
            <person name="Yano M."/>
            <person name="Yuan Q."/>
            <person name="Ouyang S."/>
            <person name="Liu J."/>
            <person name="Jones K.M."/>
            <person name="Gansberger K."/>
            <person name="Moffat K."/>
            <person name="Hill J."/>
            <person name="Bera J."/>
            <person name="Fadrosh D."/>
            <person name="Jin S."/>
            <person name="Johri S."/>
            <person name="Kim M."/>
            <person name="Overton L."/>
            <person name="Reardon M."/>
            <person name="Tsitrin T."/>
            <person name="Vuong H."/>
            <person name="Weaver B."/>
            <person name="Ciecko A."/>
            <person name="Tallon L."/>
            <person name="Jackson J."/>
            <person name="Pai G."/>
            <person name="Aken S.V."/>
            <person name="Utterback T."/>
            <person name="Reidmuller S."/>
            <person name="Feldblyum T."/>
            <person name="Hsiao J."/>
            <person name="Zismann V."/>
            <person name="Iobst S."/>
            <person name="de Vazeille A.R."/>
            <person name="Buell C.R."/>
            <person name="Ying K."/>
            <person name="Li Y."/>
            <person name="Lu T."/>
            <person name="Huang Y."/>
            <person name="Zhao Q."/>
            <person name="Feng Q."/>
            <person name="Zhang L."/>
            <person name="Zhu J."/>
            <person name="Weng Q."/>
            <person name="Mu J."/>
            <person name="Lu Y."/>
            <person name="Fan D."/>
            <person name="Liu Y."/>
            <person name="Guan J."/>
            <person name="Zhang Y."/>
            <person name="Yu S."/>
            <person name="Liu X."/>
            <person name="Zhang Y."/>
            <person name="Hong G."/>
            <person name="Han B."/>
            <person name="Choisne N."/>
            <person name="Demange N."/>
            <person name="Orjeda G."/>
            <person name="Samain S."/>
            <person name="Cattolico L."/>
            <person name="Pelletier E."/>
            <person name="Couloux A."/>
            <person name="Segurens B."/>
            <person name="Wincker P."/>
            <person name="D'Hont A."/>
            <person name="Scarpelli C."/>
            <person name="Weissenbach J."/>
            <person name="Salanoubat M."/>
            <person name="Quetier F."/>
            <person name="Yu Y."/>
            <person name="Kim H.R."/>
            <person name="Rambo T."/>
            <person name="Currie J."/>
            <person name="Collura K."/>
            <person name="Luo M."/>
            <person name="Yang T."/>
            <person name="Ammiraju J.S.S."/>
            <person name="Engler F."/>
            <person name="Soderlund C."/>
            <person name="Wing R.A."/>
            <person name="Palmer L.E."/>
            <person name="de la Bastide M."/>
            <person name="Spiegel L."/>
            <person name="Nascimento L."/>
            <person name="Zutavern T."/>
            <person name="O'Shaughnessy A."/>
            <person name="Dike S."/>
            <person name="Dedhia N."/>
            <person name="Preston R."/>
            <person name="Balija V."/>
            <person name="McCombie W.R."/>
            <person name="Chow T."/>
            <person name="Chen H."/>
            <person name="Chung M."/>
            <person name="Chen C."/>
            <person name="Shaw J."/>
            <person name="Wu H."/>
            <person name="Hsiao K."/>
            <person name="Chao Y."/>
            <person name="Chu M."/>
            <person name="Cheng C."/>
            <person name="Hour A."/>
            <person name="Lee P."/>
            <person name="Lin S."/>
            <person name="Lin Y."/>
            <person name="Liou J."/>
            <person name="Liu S."/>
            <person name="Hsing Y."/>
            <person name="Raghuvanshi S."/>
            <person name="Mohanty A."/>
            <person name="Bharti A.K."/>
            <person name="Gaur A."/>
            <person name="Gupta V."/>
            <person name="Kumar D."/>
            <person name="Ravi V."/>
            <person name="Vij S."/>
            <person name="Kapur A."/>
            <person name="Khurana P."/>
            <person name="Khurana P."/>
            <person name="Khurana J.P."/>
            <person name="Tyagi A.K."/>
            <person name="Gaikwad K."/>
            <person name="Singh A."/>
            <person name="Dalal V."/>
            <person name="Srivastava S."/>
            <person name="Dixit A."/>
            <person name="Pal A.K."/>
            <person name="Ghazi I.A."/>
            <person name="Yadav M."/>
            <person name="Pandit A."/>
            <person name="Bhargava A."/>
            <person name="Sureshbabu K."/>
            <person name="Batra K."/>
            <person name="Sharma T.R."/>
            <person name="Mohapatra T."/>
            <person name="Singh N.K."/>
            <person name="Messing J."/>
            <person name="Nelson A.B."/>
            <person name="Fuks G."/>
            <person name="Kavchok S."/>
            <person name="Keizer G."/>
            <person name="Linton E."/>
            <person name="Llaca V."/>
            <person name="Song R."/>
            <person name="Tanyolac B."/>
            <person name="Young S."/>
            <person name="Ho-Il K."/>
            <person name="Hahn J.H."/>
            <person name="Sangsakoo G."/>
            <person name="Vanavichit A."/>
            <person name="de Mattos Luiz.A.T."/>
            <person name="Zimmer P.D."/>
            <person name="Malone G."/>
            <person name="Dellagostin O."/>
            <person name="de Oliveira A.C."/>
            <person name="Bevan M."/>
            <person name="Bancroft I."/>
            <person name="Minx P."/>
            <person name="Cordum H."/>
            <person name="Wilson R."/>
            <person name="Cheng Z."/>
            <person name="Jin W."/>
            <person name="Jiang J."/>
            <person name="Leong S.A."/>
            <person name="Iwama H."/>
            <person name="Gojobori T."/>
            <person name="Itoh T."/>
            <person name="Niimura Y."/>
            <person name="Fujii Y."/>
            <person name="Habara T."/>
            <person name="Sakai H."/>
            <person name="Sato Y."/>
            <person name="Wilson G."/>
            <person name="Kumar K."/>
            <person name="McCouch S."/>
            <person name="Juretic N."/>
            <person name="Hoen D."/>
            <person name="Wright S."/>
            <person name="Bruskiewich R."/>
            <person name="Bureau T."/>
            <person name="Miyao A."/>
            <person name="Hirochika H."/>
            <person name="Nishikawa T."/>
            <person name="Kadowaki K."/>
            <person name="Sugiura M."/>
            <person name="Burr B."/>
            <person name="Sasaki T."/>
        </authorList>
    </citation>
    <scope>NUCLEOTIDE SEQUENCE [LARGE SCALE GENOMIC DNA]</scope>
    <source>
        <strain evidence="2">cv. Nipponbare</strain>
    </source>
</reference>
<proteinExistence type="predicted"/>
<organism evidence="1 2">
    <name type="scientific">Oryza sativa subsp. japonica</name>
    <name type="common">Rice</name>
    <dbReference type="NCBI Taxonomy" id="39947"/>
    <lineage>
        <taxon>Eukaryota</taxon>
        <taxon>Viridiplantae</taxon>
        <taxon>Streptophyta</taxon>
        <taxon>Embryophyta</taxon>
        <taxon>Tracheophyta</taxon>
        <taxon>Spermatophyta</taxon>
        <taxon>Magnoliopsida</taxon>
        <taxon>Liliopsida</taxon>
        <taxon>Poales</taxon>
        <taxon>Poaceae</taxon>
        <taxon>BOP clade</taxon>
        <taxon>Oryzoideae</taxon>
        <taxon>Oryzeae</taxon>
        <taxon>Oryzinae</taxon>
        <taxon>Oryza</taxon>
        <taxon>Oryza sativa</taxon>
    </lineage>
</organism>
<dbReference type="EMBL" id="AP004812">
    <property type="protein sequence ID" value="BAD25472.1"/>
    <property type="molecule type" value="Genomic_DNA"/>
</dbReference>
<sequence>MAPAATRDESAISDLAGYGLEEKDYPVIHYESDLQTGMSTTHFKLESRAGVVGVCELACQWAKHALAQASAYVVEDSFASDTEVSDTQVVVDIQAVAVTELDLYGLMESKLQDVAVDVAGSEVDAVVTVREEAMAVAEMEFHGAAVDVTESEVRIVLAVRDEAMAMVVAVPKMEPNGAAVAVTESELDAAMAVAEMELDGATVTVAESELDAAVDVVEMELDGAAVTVLESKLDSVVAAYEVVVDVDAFIEQSRAYFLHNMLEKCCHSENRCNRYK</sequence>
<reference evidence="2" key="2">
    <citation type="journal article" date="2008" name="Nucleic Acids Res.">
        <title>The rice annotation project database (RAP-DB): 2008 update.</title>
        <authorList>
            <consortium name="The rice annotation project (RAP)"/>
        </authorList>
    </citation>
    <scope>GENOME REANNOTATION</scope>
    <source>
        <strain evidence="2">cv. Nipponbare</strain>
    </source>
</reference>
<evidence type="ECO:0000313" key="2">
    <source>
        <dbReference type="Proteomes" id="UP000000763"/>
    </source>
</evidence>
<evidence type="ECO:0000313" key="1">
    <source>
        <dbReference type="EMBL" id="BAD25472.1"/>
    </source>
</evidence>
<gene>
    <name evidence="1" type="primary">P0026H03.26</name>
</gene>
<accession>Q6H727</accession>
<name>Q6H727_ORYSJ</name>
<dbReference type="Proteomes" id="UP000000763">
    <property type="component" value="Chromosome 2"/>
</dbReference>
<dbReference type="AlphaFoldDB" id="Q6H727"/>